<name>A0A4Q9L029_9MICR</name>
<evidence type="ECO:0000256" key="1">
    <source>
        <dbReference type="SAM" id="Phobius"/>
    </source>
</evidence>
<protein>
    <submittedName>
        <fullName evidence="2">Uncharacterized protein</fullName>
    </submittedName>
</protein>
<evidence type="ECO:0000313" key="2">
    <source>
        <dbReference type="EMBL" id="TBU00664.1"/>
    </source>
</evidence>
<evidence type="ECO:0000313" key="3">
    <source>
        <dbReference type="Proteomes" id="UP000293045"/>
    </source>
</evidence>
<keyword evidence="1" id="KW-0472">Membrane</keyword>
<reference evidence="2 3" key="1">
    <citation type="submission" date="2017-12" db="EMBL/GenBank/DDBJ databases">
        <authorList>
            <person name="Pombert J.-F."/>
            <person name="Haag K.L."/>
            <person name="Ebert D."/>
        </authorList>
    </citation>
    <scope>NUCLEOTIDE SEQUENCE [LARGE SCALE GENOMIC DNA]</scope>
    <source>
        <strain evidence="2">IL-BN-2</strain>
    </source>
</reference>
<dbReference type="Proteomes" id="UP000293045">
    <property type="component" value="Unassembled WGS sequence"/>
</dbReference>
<proteinExistence type="predicted"/>
<sequence length="405" mass="48466">MIFSFLSKNLNFFTFHERKIKFIILIFTLYFSKIKRSEDSVLSKESLYCRINCIDSILMDYKDIEEVREGEGNCLKYVLNDLSDNQSIYIYIKCKNANKYLKIFKSLQFLGEKFNILFKENEKFKVKNIFEKIEYFKEKVEDVCVSRENILGIKKDIDESNSKVVFMVEKVMKCMDDLKDDFTFCNYLKMVSSVRNMKCKVKNIKIILCSEILKKKRDSFLDINLCFGAETFVKIYPFLNFQCNSDILNMGKYFFESKVFYKFENKFNLSNKIDICLSEEMKSGKIFLCFLRALNNMHSHSLGSYFYIPFENYCVEMVSLFPFMVLNMVYCLVVYFFGKKKEFKFSYFHVLYIAYPFFPLICVFFLFSEIYLQGIMCVLFGVLNFSVGIIYNYVVFYKNLYEFFY</sequence>
<keyword evidence="1" id="KW-1133">Transmembrane helix</keyword>
<dbReference type="EMBL" id="PIXR01001611">
    <property type="protein sequence ID" value="TBU00664.1"/>
    <property type="molecule type" value="Genomic_DNA"/>
</dbReference>
<accession>A0A4Q9L029</accession>
<dbReference type="VEuPathDB" id="MicrosporidiaDB:CWI39_1611p0010"/>
<feature type="transmembrane region" description="Helical" evidence="1">
    <location>
        <begin position="350"/>
        <end position="367"/>
    </location>
</feature>
<dbReference type="AlphaFoldDB" id="A0A4Q9L029"/>
<comment type="caution">
    <text evidence="2">The sequence shown here is derived from an EMBL/GenBank/DDBJ whole genome shotgun (WGS) entry which is preliminary data.</text>
</comment>
<feature type="transmembrane region" description="Helical" evidence="1">
    <location>
        <begin position="373"/>
        <end position="396"/>
    </location>
</feature>
<keyword evidence="1" id="KW-0812">Transmembrane</keyword>
<organism evidence="2 3">
    <name type="scientific">Hamiltosporidium magnivora</name>
    <dbReference type="NCBI Taxonomy" id="148818"/>
    <lineage>
        <taxon>Eukaryota</taxon>
        <taxon>Fungi</taxon>
        <taxon>Fungi incertae sedis</taxon>
        <taxon>Microsporidia</taxon>
        <taxon>Dubosqiidae</taxon>
        <taxon>Hamiltosporidium</taxon>
    </lineage>
</organism>
<feature type="transmembrane region" description="Helical" evidence="1">
    <location>
        <begin position="317"/>
        <end position="338"/>
    </location>
</feature>
<gene>
    <name evidence="2" type="ORF">CWI39_1611p0010</name>
</gene>
<dbReference type="VEuPathDB" id="MicrosporidiaDB:CWI36_0019p0070"/>